<sequence>VSGEVPISARKKLDKTGKDLQIWHEFIDELSDAVRQLLSKDSRDQKIRQAVREAVEVIASAFTSYRERNNIVIEIEIPSTITTPPMFLAQLYSIITNLLTNAMKWVMFQKDRRIRFEGINIENGIEIKVLDSGPGVSKEIREKVFEPFVSYSTPNLELGTGTGLGLTIVRNFVTDANGTVEFVDPPEGWGCCCVIQFEDE</sequence>
<evidence type="ECO:0000256" key="1">
    <source>
        <dbReference type="ARBA" id="ARBA00000085"/>
    </source>
</evidence>
<feature type="non-terminal residue" evidence="8">
    <location>
        <position position="1"/>
    </location>
</feature>
<evidence type="ECO:0000256" key="6">
    <source>
        <dbReference type="ARBA" id="ARBA00022840"/>
    </source>
</evidence>
<evidence type="ECO:0000313" key="8">
    <source>
        <dbReference type="EMBL" id="GAG86677.1"/>
    </source>
</evidence>
<protein>
    <recommendedName>
        <fullName evidence="2">histidine kinase</fullName>
        <ecNumber evidence="2">2.7.13.3</ecNumber>
    </recommendedName>
</protein>
<keyword evidence="3" id="KW-0808">Transferase</keyword>
<reference evidence="8" key="1">
    <citation type="journal article" date="2014" name="Front. Microbiol.">
        <title>High frequency of phylogenetically diverse reductive dehalogenase-homologous genes in deep subseafloor sedimentary metagenomes.</title>
        <authorList>
            <person name="Kawai M."/>
            <person name="Futagami T."/>
            <person name="Toyoda A."/>
            <person name="Takaki Y."/>
            <person name="Nishi S."/>
            <person name="Hori S."/>
            <person name="Arai W."/>
            <person name="Tsubouchi T."/>
            <person name="Morono Y."/>
            <person name="Uchiyama I."/>
            <person name="Ito T."/>
            <person name="Fujiyama A."/>
            <person name="Inagaki F."/>
            <person name="Takami H."/>
        </authorList>
    </citation>
    <scope>NUCLEOTIDE SEQUENCE</scope>
    <source>
        <strain evidence="8">Expedition CK06-06</strain>
    </source>
</reference>
<organism evidence="8">
    <name type="scientific">marine sediment metagenome</name>
    <dbReference type="NCBI Taxonomy" id="412755"/>
    <lineage>
        <taxon>unclassified sequences</taxon>
        <taxon>metagenomes</taxon>
        <taxon>ecological metagenomes</taxon>
    </lineage>
</organism>
<dbReference type="SUPFAM" id="SSF55874">
    <property type="entry name" value="ATPase domain of HSP90 chaperone/DNA topoisomerase II/histidine kinase"/>
    <property type="match status" value="1"/>
</dbReference>
<dbReference type="InterPro" id="IPR050980">
    <property type="entry name" value="2C_sensor_his_kinase"/>
</dbReference>
<keyword evidence="5" id="KW-0418">Kinase</keyword>
<dbReference type="GO" id="GO:0004673">
    <property type="term" value="F:protein histidine kinase activity"/>
    <property type="evidence" value="ECO:0007669"/>
    <property type="project" value="UniProtKB-EC"/>
</dbReference>
<dbReference type="PANTHER" id="PTHR44936">
    <property type="entry name" value="SENSOR PROTEIN CREC"/>
    <property type="match status" value="1"/>
</dbReference>
<dbReference type="InterPro" id="IPR036890">
    <property type="entry name" value="HATPase_C_sf"/>
</dbReference>
<evidence type="ECO:0000259" key="7">
    <source>
        <dbReference type="PROSITE" id="PS50109"/>
    </source>
</evidence>
<dbReference type="Gene3D" id="3.30.565.10">
    <property type="entry name" value="Histidine kinase-like ATPase, C-terminal domain"/>
    <property type="match status" value="1"/>
</dbReference>
<dbReference type="InterPro" id="IPR005467">
    <property type="entry name" value="His_kinase_dom"/>
</dbReference>
<feature type="domain" description="Histidine kinase" evidence="7">
    <location>
        <begin position="28"/>
        <end position="200"/>
    </location>
</feature>
<dbReference type="AlphaFoldDB" id="X1BZZ2"/>
<proteinExistence type="predicted"/>
<dbReference type="Pfam" id="PF02518">
    <property type="entry name" value="HATPase_c"/>
    <property type="match status" value="1"/>
</dbReference>
<name>X1BZZ2_9ZZZZ</name>
<comment type="catalytic activity">
    <reaction evidence="1">
        <text>ATP + protein L-histidine = ADP + protein N-phospho-L-histidine.</text>
        <dbReference type="EC" id="2.7.13.3"/>
    </reaction>
</comment>
<dbReference type="InterPro" id="IPR003594">
    <property type="entry name" value="HATPase_dom"/>
</dbReference>
<evidence type="ECO:0000256" key="4">
    <source>
        <dbReference type="ARBA" id="ARBA00022741"/>
    </source>
</evidence>
<evidence type="ECO:0000256" key="3">
    <source>
        <dbReference type="ARBA" id="ARBA00022679"/>
    </source>
</evidence>
<keyword evidence="4" id="KW-0547">Nucleotide-binding</keyword>
<evidence type="ECO:0000256" key="5">
    <source>
        <dbReference type="ARBA" id="ARBA00022777"/>
    </source>
</evidence>
<keyword evidence="6" id="KW-0067">ATP-binding</keyword>
<comment type="caution">
    <text evidence="8">The sequence shown here is derived from an EMBL/GenBank/DDBJ whole genome shotgun (WGS) entry which is preliminary data.</text>
</comment>
<gene>
    <name evidence="8" type="ORF">S01H4_26659</name>
</gene>
<dbReference type="EMBL" id="BART01012895">
    <property type="protein sequence ID" value="GAG86677.1"/>
    <property type="molecule type" value="Genomic_DNA"/>
</dbReference>
<dbReference type="PROSITE" id="PS50109">
    <property type="entry name" value="HIS_KIN"/>
    <property type="match status" value="1"/>
</dbReference>
<dbReference type="PRINTS" id="PR00344">
    <property type="entry name" value="BCTRLSENSOR"/>
</dbReference>
<dbReference type="SMART" id="SM00387">
    <property type="entry name" value="HATPase_c"/>
    <property type="match status" value="1"/>
</dbReference>
<accession>X1BZZ2</accession>
<dbReference type="GO" id="GO:0005524">
    <property type="term" value="F:ATP binding"/>
    <property type="evidence" value="ECO:0007669"/>
    <property type="project" value="UniProtKB-KW"/>
</dbReference>
<evidence type="ECO:0000256" key="2">
    <source>
        <dbReference type="ARBA" id="ARBA00012438"/>
    </source>
</evidence>
<dbReference type="PANTHER" id="PTHR44936:SF10">
    <property type="entry name" value="SENSOR PROTEIN RSTB"/>
    <property type="match status" value="1"/>
</dbReference>
<dbReference type="InterPro" id="IPR004358">
    <property type="entry name" value="Sig_transdc_His_kin-like_C"/>
</dbReference>
<dbReference type="EC" id="2.7.13.3" evidence="2"/>